<dbReference type="GO" id="GO:0016491">
    <property type="term" value="F:oxidoreductase activity"/>
    <property type="evidence" value="ECO:0007669"/>
    <property type="project" value="InterPro"/>
</dbReference>
<dbReference type="PIRSF" id="PIRSF000216">
    <property type="entry name" value="NADH_DH_24kDa"/>
    <property type="match status" value="1"/>
</dbReference>
<dbReference type="InterPro" id="IPR028431">
    <property type="entry name" value="NADP_DH_HndA-like"/>
</dbReference>
<dbReference type="Gene3D" id="3.40.30.10">
    <property type="entry name" value="Glutaredoxin"/>
    <property type="match status" value="1"/>
</dbReference>
<keyword evidence="3" id="KW-0479">Metal-binding</keyword>
<evidence type="ECO:0000256" key="1">
    <source>
        <dbReference type="ARBA" id="ARBA00010643"/>
    </source>
</evidence>
<keyword evidence="2" id="KW-0001">2Fe-2S</keyword>
<evidence type="ECO:0000256" key="3">
    <source>
        <dbReference type="ARBA" id="ARBA00022723"/>
    </source>
</evidence>
<organism evidence="7">
    <name type="scientific">hydrothermal vent metagenome</name>
    <dbReference type="NCBI Taxonomy" id="652676"/>
    <lineage>
        <taxon>unclassified sequences</taxon>
        <taxon>metagenomes</taxon>
        <taxon>ecological metagenomes</taxon>
    </lineage>
</organism>
<dbReference type="Gene3D" id="1.10.10.1590">
    <property type="entry name" value="NADH-quinone oxidoreductase subunit E"/>
    <property type="match status" value="1"/>
</dbReference>
<dbReference type="GO" id="GO:0051537">
    <property type="term" value="F:2 iron, 2 sulfur cluster binding"/>
    <property type="evidence" value="ECO:0007669"/>
    <property type="project" value="UniProtKB-KW"/>
</dbReference>
<comment type="cofactor">
    <cofactor evidence="6">
        <name>[2Fe-2S] cluster</name>
        <dbReference type="ChEBI" id="CHEBI:190135"/>
    </cofactor>
</comment>
<protein>
    <submittedName>
        <fullName evidence="7">Uncharacterized protein</fullName>
    </submittedName>
</protein>
<evidence type="ECO:0000256" key="4">
    <source>
        <dbReference type="ARBA" id="ARBA00023004"/>
    </source>
</evidence>
<sequence>MDIEGLDIESEIGKVGRVICEHDRKKGLLIPILHRIQEDYGFLPGEALERLSKKLDLPLAEIYSVASFYRQFHFTPRGRKIVRVCMGTACHVRGAGKLLEVLEKEFNVGVGETTEDLAMTLETVGCVGCCGLAPVATVNDDVVGEIGPKKVDELIKMIEEE</sequence>
<dbReference type="GO" id="GO:0046872">
    <property type="term" value="F:metal ion binding"/>
    <property type="evidence" value="ECO:0007669"/>
    <property type="project" value="UniProtKB-KW"/>
</dbReference>
<name>A0A3B1CNM2_9ZZZZ</name>
<comment type="similarity">
    <text evidence="1">Belongs to the complex I 24 kDa subunit family.</text>
</comment>
<evidence type="ECO:0000256" key="6">
    <source>
        <dbReference type="ARBA" id="ARBA00034078"/>
    </source>
</evidence>
<dbReference type="InterPro" id="IPR002023">
    <property type="entry name" value="NuoE-like"/>
</dbReference>
<keyword evidence="4" id="KW-0408">Iron</keyword>
<dbReference type="PANTHER" id="PTHR43342:SF1">
    <property type="entry name" value="BIFURCATING [FEFE] HYDROGENASE GAMMA SUBUNIT"/>
    <property type="match status" value="1"/>
</dbReference>
<evidence type="ECO:0000313" key="7">
    <source>
        <dbReference type="EMBL" id="VAX28081.1"/>
    </source>
</evidence>
<proteinExistence type="inferred from homology"/>
<evidence type="ECO:0000256" key="2">
    <source>
        <dbReference type="ARBA" id="ARBA00022714"/>
    </source>
</evidence>
<keyword evidence="5" id="KW-0411">Iron-sulfur</keyword>
<accession>A0A3B1CNM2</accession>
<dbReference type="InterPro" id="IPR036249">
    <property type="entry name" value="Thioredoxin-like_sf"/>
</dbReference>
<dbReference type="SUPFAM" id="SSF52833">
    <property type="entry name" value="Thioredoxin-like"/>
    <property type="match status" value="1"/>
</dbReference>
<dbReference type="PANTHER" id="PTHR43342">
    <property type="entry name" value="NADH-QUINONE OXIDOREDUCTASE, E SUBUNIT"/>
    <property type="match status" value="1"/>
</dbReference>
<dbReference type="CDD" id="cd03064">
    <property type="entry name" value="TRX_Fd_NuoE"/>
    <property type="match status" value="1"/>
</dbReference>
<dbReference type="AlphaFoldDB" id="A0A3B1CNM2"/>
<dbReference type="InterPro" id="IPR042128">
    <property type="entry name" value="NuoE_dom"/>
</dbReference>
<gene>
    <name evidence="7" type="ORF">MNBD_NITROSPIRAE02-1094</name>
</gene>
<dbReference type="EMBL" id="UOGH01000075">
    <property type="protein sequence ID" value="VAX28081.1"/>
    <property type="molecule type" value="Genomic_DNA"/>
</dbReference>
<dbReference type="InterPro" id="IPR041921">
    <property type="entry name" value="NuoE_N"/>
</dbReference>
<dbReference type="Pfam" id="PF01257">
    <property type="entry name" value="2Fe-2S_thioredx"/>
    <property type="match status" value="1"/>
</dbReference>
<reference evidence="7" key="1">
    <citation type="submission" date="2018-06" db="EMBL/GenBank/DDBJ databases">
        <authorList>
            <person name="Zhirakovskaya E."/>
        </authorList>
    </citation>
    <scope>NUCLEOTIDE SEQUENCE</scope>
</reference>
<evidence type="ECO:0000256" key="5">
    <source>
        <dbReference type="ARBA" id="ARBA00023014"/>
    </source>
</evidence>